<accession>A0A8T9B665</accession>
<keyword evidence="3" id="KW-1185">Reference proteome</keyword>
<evidence type="ECO:0000313" key="3">
    <source>
        <dbReference type="Proteomes" id="UP000469559"/>
    </source>
</evidence>
<dbReference type="InterPro" id="IPR011008">
    <property type="entry name" value="Dimeric_a/b-barrel"/>
</dbReference>
<dbReference type="PANTHER" id="PTHR33606">
    <property type="entry name" value="PROTEIN YCII"/>
    <property type="match status" value="1"/>
</dbReference>
<dbReference type="Proteomes" id="UP000469559">
    <property type="component" value="Unassembled WGS sequence"/>
</dbReference>
<dbReference type="EMBL" id="QGMF01000806">
    <property type="protein sequence ID" value="TVY13953.1"/>
    <property type="molecule type" value="Genomic_DNA"/>
</dbReference>
<dbReference type="InterPro" id="IPR005545">
    <property type="entry name" value="YCII"/>
</dbReference>
<dbReference type="InterPro" id="IPR051807">
    <property type="entry name" value="Sec-metab_biosynth-assoc"/>
</dbReference>
<reference evidence="2 3" key="1">
    <citation type="submission" date="2018-05" db="EMBL/GenBank/DDBJ databases">
        <title>Whole genome sequencing for identification of molecular markers to develop diagnostic detection tools for the regulated plant pathogen Lachnellula willkommii.</title>
        <authorList>
            <person name="Giroux E."/>
            <person name="Bilodeau G."/>
        </authorList>
    </citation>
    <scope>NUCLEOTIDE SEQUENCE [LARGE SCALE GENOMIC DNA]</scope>
    <source>
        <strain evidence="2 3">CBS 203.66</strain>
    </source>
</reference>
<dbReference type="Pfam" id="PF03795">
    <property type="entry name" value="YCII"/>
    <property type="match status" value="1"/>
</dbReference>
<evidence type="ECO:0000313" key="2">
    <source>
        <dbReference type="EMBL" id="TVY13953.1"/>
    </source>
</evidence>
<gene>
    <name evidence="2" type="primary">FUB2</name>
    <name evidence="2" type="ORF">LARI1_G007649</name>
</gene>
<dbReference type="PANTHER" id="PTHR33606:SF3">
    <property type="entry name" value="PROTEIN YCII"/>
    <property type="match status" value="1"/>
</dbReference>
<dbReference type="OrthoDB" id="5519740at2759"/>
<comment type="caution">
    <text evidence="2">The sequence shown here is derived from an EMBL/GenBank/DDBJ whole genome shotgun (WGS) entry which is preliminary data.</text>
</comment>
<dbReference type="SUPFAM" id="SSF54909">
    <property type="entry name" value="Dimeric alpha+beta barrel"/>
    <property type="match status" value="1"/>
</dbReference>
<proteinExistence type="predicted"/>
<organism evidence="2 3">
    <name type="scientific">Lachnellula arida</name>
    <dbReference type="NCBI Taxonomy" id="1316785"/>
    <lineage>
        <taxon>Eukaryota</taxon>
        <taxon>Fungi</taxon>
        <taxon>Dikarya</taxon>
        <taxon>Ascomycota</taxon>
        <taxon>Pezizomycotina</taxon>
        <taxon>Leotiomycetes</taxon>
        <taxon>Helotiales</taxon>
        <taxon>Lachnaceae</taxon>
        <taxon>Lachnellula</taxon>
    </lineage>
</organism>
<feature type="domain" description="YCII-related" evidence="1">
    <location>
        <begin position="13"/>
        <end position="97"/>
    </location>
</feature>
<dbReference type="AlphaFoldDB" id="A0A8T9B665"/>
<name>A0A8T9B665_9HELO</name>
<protein>
    <submittedName>
        <fullName evidence="2">Fusaric acid biosynthesis protein 2</fullName>
    </submittedName>
</protein>
<sequence>MSTSTTTPAKHEWLVILPDREGMLQKRLEARPEHLTGVKPQAEAGALLFGGAFFDDPPAHGGIPQIKGTVLLAYAESKEKVLEGLRQDAYTKTGVWDWDKVQIYAFKTALRRELVGGI</sequence>
<dbReference type="Gene3D" id="3.30.70.1060">
    <property type="entry name" value="Dimeric alpha+beta barrel"/>
    <property type="match status" value="1"/>
</dbReference>
<evidence type="ECO:0000259" key="1">
    <source>
        <dbReference type="Pfam" id="PF03795"/>
    </source>
</evidence>